<feature type="repeat" description="NHL" evidence="2">
    <location>
        <begin position="38"/>
        <end position="81"/>
    </location>
</feature>
<feature type="signal peptide" evidence="3">
    <location>
        <begin position="1"/>
        <end position="22"/>
    </location>
</feature>
<keyword evidence="6" id="KW-1185">Reference proteome</keyword>
<dbReference type="OrthoDB" id="342730at2759"/>
<comment type="caution">
    <text evidence="4">The sequence shown here is derived from an EMBL/GenBank/DDBJ whole genome shotgun (WGS) entry which is preliminary data.</text>
</comment>
<dbReference type="Proteomes" id="UP000663829">
    <property type="component" value="Unassembled WGS sequence"/>
</dbReference>
<dbReference type="Pfam" id="PF01436">
    <property type="entry name" value="NHL"/>
    <property type="match status" value="2"/>
</dbReference>
<proteinExistence type="predicted"/>
<evidence type="ECO:0000313" key="5">
    <source>
        <dbReference type="EMBL" id="CAF4427360.1"/>
    </source>
</evidence>
<dbReference type="Proteomes" id="UP000681722">
    <property type="component" value="Unassembled WGS sequence"/>
</dbReference>
<keyword evidence="3" id="KW-0732">Signal</keyword>
<organism evidence="4 6">
    <name type="scientific">Didymodactylos carnosus</name>
    <dbReference type="NCBI Taxonomy" id="1234261"/>
    <lineage>
        <taxon>Eukaryota</taxon>
        <taxon>Metazoa</taxon>
        <taxon>Spiralia</taxon>
        <taxon>Gnathifera</taxon>
        <taxon>Rotifera</taxon>
        <taxon>Eurotatoria</taxon>
        <taxon>Bdelloidea</taxon>
        <taxon>Philodinida</taxon>
        <taxon>Philodinidae</taxon>
        <taxon>Didymodactylos</taxon>
    </lineage>
</organism>
<dbReference type="GO" id="GO:0008270">
    <property type="term" value="F:zinc ion binding"/>
    <property type="evidence" value="ECO:0007669"/>
    <property type="project" value="UniProtKB-KW"/>
</dbReference>
<dbReference type="PANTHER" id="PTHR24104:SF25">
    <property type="entry name" value="PROTEIN LIN-41"/>
    <property type="match status" value="1"/>
</dbReference>
<dbReference type="PANTHER" id="PTHR24104">
    <property type="entry name" value="E3 UBIQUITIN-PROTEIN LIGASE NHLRC1-RELATED"/>
    <property type="match status" value="1"/>
</dbReference>
<accession>A0A815Y3M6</accession>
<feature type="chain" id="PRO_5036229304" evidence="3">
    <location>
        <begin position="23"/>
        <end position="315"/>
    </location>
</feature>
<evidence type="ECO:0000313" key="6">
    <source>
        <dbReference type="Proteomes" id="UP000663829"/>
    </source>
</evidence>
<evidence type="ECO:0000313" key="4">
    <source>
        <dbReference type="EMBL" id="CAF1565244.1"/>
    </source>
</evidence>
<evidence type="ECO:0000256" key="2">
    <source>
        <dbReference type="PROSITE-ProRule" id="PRU00504"/>
    </source>
</evidence>
<sequence>MCIALLTKALCLTATLISFVSGEIRDCSRWEKIGITVAGTAGKNGSSSTELAWPSHVIVDNENNLYVSDRKNNRIQKFSPGSKTGITIVNSTYIYQPAGLSFDQKENILYIVDLKGLQKWTKEDGVVLVHEGHGVLRDVFIDKTGTIYVSDSGSGTVLKLFPETVVAGIANEKGSAASQLNKCDGLFVDYDGNVLVADSANNRIQKWKPLASSGITVAGKLKNGSDDLSLDNPLGMISDENDNVYVSDQRNHRIQLWKKNATTGITIAGGNKDGIAMNQLKYPHGLAFDSVGNLYVADRYNHRIQKFAIDNSQCS</sequence>
<dbReference type="InterPro" id="IPR011042">
    <property type="entry name" value="6-blade_b-propeller_TolB-like"/>
</dbReference>
<feature type="repeat" description="NHL" evidence="2">
    <location>
        <begin position="279"/>
        <end position="310"/>
    </location>
</feature>
<dbReference type="SUPFAM" id="SSF101898">
    <property type="entry name" value="NHL repeat"/>
    <property type="match status" value="1"/>
</dbReference>
<keyword evidence="1" id="KW-0677">Repeat</keyword>
<dbReference type="InterPro" id="IPR050952">
    <property type="entry name" value="TRIM-NHL_E3_ligases"/>
</dbReference>
<dbReference type="Gene3D" id="2.120.10.30">
    <property type="entry name" value="TolB, C-terminal domain"/>
    <property type="match status" value="2"/>
</dbReference>
<dbReference type="AlphaFoldDB" id="A0A815Y3M6"/>
<dbReference type="InterPro" id="IPR001258">
    <property type="entry name" value="NHL_repeat"/>
</dbReference>
<dbReference type="EMBL" id="CAJOBC010094714">
    <property type="protein sequence ID" value="CAF4427360.1"/>
    <property type="molecule type" value="Genomic_DNA"/>
</dbReference>
<reference evidence="4" key="1">
    <citation type="submission" date="2021-02" db="EMBL/GenBank/DDBJ databases">
        <authorList>
            <person name="Nowell W R."/>
        </authorList>
    </citation>
    <scope>NUCLEOTIDE SEQUENCE</scope>
</reference>
<feature type="non-terminal residue" evidence="4">
    <location>
        <position position="1"/>
    </location>
</feature>
<protein>
    <submittedName>
        <fullName evidence="4">Uncharacterized protein</fullName>
    </submittedName>
</protein>
<evidence type="ECO:0000256" key="3">
    <source>
        <dbReference type="SAM" id="SignalP"/>
    </source>
</evidence>
<evidence type="ECO:0000256" key="1">
    <source>
        <dbReference type="ARBA" id="ARBA00022737"/>
    </source>
</evidence>
<dbReference type="CDD" id="cd05819">
    <property type="entry name" value="NHL"/>
    <property type="match status" value="1"/>
</dbReference>
<dbReference type="EMBL" id="CAJNOQ010028928">
    <property type="protein sequence ID" value="CAF1565244.1"/>
    <property type="molecule type" value="Genomic_DNA"/>
</dbReference>
<gene>
    <name evidence="4" type="ORF">GPM918_LOCUS40035</name>
    <name evidence="5" type="ORF">SRO942_LOCUS40954</name>
</gene>
<name>A0A815Y3M6_9BILA</name>
<dbReference type="PROSITE" id="PS51125">
    <property type="entry name" value="NHL"/>
    <property type="match status" value="2"/>
</dbReference>